<keyword evidence="5 7" id="KW-1133">Transmembrane helix</keyword>
<evidence type="ECO:0000313" key="10">
    <source>
        <dbReference type="Proteomes" id="UP000712157"/>
    </source>
</evidence>
<feature type="transmembrane region" description="Helical" evidence="7">
    <location>
        <begin position="134"/>
        <end position="161"/>
    </location>
</feature>
<feature type="domain" description="ABC transmembrane type-1" evidence="8">
    <location>
        <begin position="95"/>
        <end position="296"/>
    </location>
</feature>
<dbReference type="InterPro" id="IPR000515">
    <property type="entry name" value="MetI-like"/>
</dbReference>
<dbReference type="AlphaFoldDB" id="A0A949JXN7"/>
<feature type="transmembrane region" description="Helical" evidence="7">
    <location>
        <begin position="173"/>
        <end position="192"/>
    </location>
</feature>
<dbReference type="Gene3D" id="1.10.3720.10">
    <property type="entry name" value="MetI-like"/>
    <property type="match status" value="1"/>
</dbReference>
<organism evidence="9 10">
    <name type="scientific">Diplocloster agilis</name>
    <dbReference type="NCBI Taxonomy" id="2850323"/>
    <lineage>
        <taxon>Bacteria</taxon>
        <taxon>Bacillati</taxon>
        <taxon>Bacillota</taxon>
        <taxon>Clostridia</taxon>
        <taxon>Lachnospirales</taxon>
        <taxon>Lachnospiraceae</taxon>
        <taxon>Diplocloster</taxon>
    </lineage>
</organism>
<keyword evidence="10" id="KW-1185">Reference proteome</keyword>
<sequence>MLKKILRRLALTLIVLVGVTIIAFALVRLAPGDPAVQMLPATATQEQIDNMRTRMGLDQSYVVQYFMYIGNLLKGDLGYSFHFNMDCGPLILSRLVNTAKITVIGVIIALIISIPLGLVAGIKRGSALDTCATAFALCGQAMSPVWLCLLMILIFSVGLKWLPTQGVGSWKNMVMPSLCVGFAFCSLVTRMLRSSMIDVLQEEYITATRARGVSKFQVYVKYAFKNAILPIVTISGAQLGILLCGSMVIEQIFNWPGLGQLTVTAISSRDFQLVQSILLIVAVIMVVCNLIVDILYTFIDKRISFN</sequence>
<evidence type="ECO:0000256" key="2">
    <source>
        <dbReference type="ARBA" id="ARBA00022448"/>
    </source>
</evidence>
<evidence type="ECO:0000259" key="8">
    <source>
        <dbReference type="PROSITE" id="PS50928"/>
    </source>
</evidence>
<dbReference type="Proteomes" id="UP000712157">
    <property type="component" value="Unassembled WGS sequence"/>
</dbReference>
<feature type="transmembrane region" description="Helical" evidence="7">
    <location>
        <begin position="273"/>
        <end position="299"/>
    </location>
</feature>
<dbReference type="InterPro" id="IPR035906">
    <property type="entry name" value="MetI-like_sf"/>
</dbReference>
<evidence type="ECO:0000256" key="7">
    <source>
        <dbReference type="RuleBase" id="RU363032"/>
    </source>
</evidence>
<keyword evidence="4 7" id="KW-0812">Transmembrane</keyword>
<evidence type="ECO:0000256" key="1">
    <source>
        <dbReference type="ARBA" id="ARBA00004651"/>
    </source>
</evidence>
<dbReference type="PANTHER" id="PTHR43163:SF6">
    <property type="entry name" value="DIPEPTIDE TRANSPORT SYSTEM PERMEASE PROTEIN DPPB-RELATED"/>
    <property type="match status" value="1"/>
</dbReference>
<evidence type="ECO:0000256" key="4">
    <source>
        <dbReference type="ARBA" id="ARBA00022692"/>
    </source>
</evidence>
<keyword evidence="6 7" id="KW-0472">Membrane</keyword>
<evidence type="ECO:0000256" key="6">
    <source>
        <dbReference type="ARBA" id="ARBA00023136"/>
    </source>
</evidence>
<comment type="similarity">
    <text evidence="7">Belongs to the binding-protein-dependent transport system permease family.</text>
</comment>
<dbReference type="PROSITE" id="PS50928">
    <property type="entry name" value="ABC_TM1"/>
    <property type="match status" value="1"/>
</dbReference>
<dbReference type="PANTHER" id="PTHR43163">
    <property type="entry name" value="DIPEPTIDE TRANSPORT SYSTEM PERMEASE PROTEIN DPPB-RELATED"/>
    <property type="match status" value="1"/>
</dbReference>
<dbReference type="GO" id="GO:0055085">
    <property type="term" value="P:transmembrane transport"/>
    <property type="evidence" value="ECO:0007669"/>
    <property type="project" value="InterPro"/>
</dbReference>
<name>A0A949JXN7_9FIRM</name>
<accession>A0A949JXN7</accession>
<feature type="transmembrane region" description="Helical" evidence="7">
    <location>
        <begin position="227"/>
        <end position="253"/>
    </location>
</feature>
<reference evidence="9" key="1">
    <citation type="submission" date="2021-06" db="EMBL/GenBank/DDBJ databases">
        <title>Description of novel taxa of the family Lachnospiraceae.</title>
        <authorList>
            <person name="Chaplin A.V."/>
            <person name="Sokolova S.R."/>
            <person name="Pikina A.P."/>
            <person name="Korzhanova M."/>
            <person name="Belova V."/>
            <person name="Korostin D."/>
            <person name="Efimov B.A."/>
        </authorList>
    </citation>
    <scope>NUCLEOTIDE SEQUENCE</scope>
    <source>
        <strain evidence="9">ASD5720</strain>
    </source>
</reference>
<evidence type="ECO:0000256" key="5">
    <source>
        <dbReference type="ARBA" id="ARBA00022989"/>
    </source>
</evidence>
<dbReference type="RefSeq" id="WP_158348684.1">
    <property type="nucleotide sequence ID" value="NZ_JAHQCW010000016.1"/>
</dbReference>
<keyword evidence="3" id="KW-1003">Cell membrane</keyword>
<comment type="subcellular location">
    <subcellularLocation>
        <location evidence="1 7">Cell membrane</location>
        <topology evidence="1 7">Multi-pass membrane protein</topology>
    </subcellularLocation>
</comment>
<feature type="transmembrane region" description="Helical" evidence="7">
    <location>
        <begin position="101"/>
        <end position="122"/>
    </location>
</feature>
<evidence type="ECO:0000313" key="9">
    <source>
        <dbReference type="EMBL" id="MBU9737093.1"/>
    </source>
</evidence>
<gene>
    <name evidence="9" type="ORF">KTH89_11120</name>
</gene>
<dbReference type="EMBL" id="JAHQCW010000016">
    <property type="protein sequence ID" value="MBU9737093.1"/>
    <property type="molecule type" value="Genomic_DNA"/>
</dbReference>
<dbReference type="Pfam" id="PF19300">
    <property type="entry name" value="BPD_transp_1_N"/>
    <property type="match status" value="1"/>
</dbReference>
<feature type="transmembrane region" description="Helical" evidence="7">
    <location>
        <begin position="9"/>
        <end position="30"/>
    </location>
</feature>
<dbReference type="CDD" id="cd06261">
    <property type="entry name" value="TM_PBP2"/>
    <property type="match status" value="1"/>
</dbReference>
<proteinExistence type="inferred from homology"/>
<keyword evidence="2 7" id="KW-0813">Transport</keyword>
<evidence type="ECO:0000256" key="3">
    <source>
        <dbReference type="ARBA" id="ARBA00022475"/>
    </source>
</evidence>
<dbReference type="SUPFAM" id="SSF161098">
    <property type="entry name" value="MetI-like"/>
    <property type="match status" value="1"/>
</dbReference>
<protein>
    <submittedName>
        <fullName evidence="9">ABC transporter permease</fullName>
    </submittedName>
</protein>
<dbReference type="Pfam" id="PF00528">
    <property type="entry name" value="BPD_transp_1"/>
    <property type="match status" value="1"/>
</dbReference>
<dbReference type="InterPro" id="IPR045621">
    <property type="entry name" value="BPD_transp_1_N"/>
</dbReference>
<comment type="caution">
    <text evidence="9">The sequence shown here is derived from an EMBL/GenBank/DDBJ whole genome shotgun (WGS) entry which is preliminary data.</text>
</comment>
<dbReference type="GO" id="GO:0005886">
    <property type="term" value="C:plasma membrane"/>
    <property type="evidence" value="ECO:0007669"/>
    <property type="project" value="UniProtKB-SubCell"/>
</dbReference>